<gene>
    <name evidence="1" type="ORF">LX95_01823</name>
</gene>
<dbReference type="AlphaFoldDB" id="A0A2W7I6I8"/>
<accession>A0A2W7I6I8</accession>
<dbReference type="EMBL" id="QKYV01000004">
    <property type="protein sequence ID" value="PZW40755.1"/>
    <property type="molecule type" value="Genomic_DNA"/>
</dbReference>
<name>A0A2W7I6I8_9FLAO</name>
<evidence type="ECO:0000313" key="1">
    <source>
        <dbReference type="EMBL" id="PZW40755.1"/>
    </source>
</evidence>
<dbReference type="InterPro" id="IPR012349">
    <property type="entry name" value="Split_barrel_FMN-bd"/>
</dbReference>
<evidence type="ECO:0000313" key="2">
    <source>
        <dbReference type="Proteomes" id="UP000249542"/>
    </source>
</evidence>
<dbReference type="PANTHER" id="PTHR35802">
    <property type="entry name" value="PROTEASE SYNTHASE AND SPORULATION PROTEIN PAI 2"/>
    <property type="match status" value="1"/>
</dbReference>
<dbReference type="PANTHER" id="PTHR35802:SF1">
    <property type="entry name" value="PROTEASE SYNTHASE AND SPORULATION PROTEIN PAI 2"/>
    <property type="match status" value="1"/>
</dbReference>
<keyword evidence="2" id="KW-1185">Reference proteome</keyword>
<proteinExistence type="predicted"/>
<protein>
    <submittedName>
        <fullName evidence="1">PaiB family negative transcriptional regulator</fullName>
    </submittedName>
</protein>
<dbReference type="Pfam" id="PF04299">
    <property type="entry name" value="FMN_bind_2"/>
    <property type="match status" value="1"/>
</dbReference>
<organism evidence="1 2">
    <name type="scientific">Mesonia algae</name>
    <dbReference type="NCBI Taxonomy" id="213248"/>
    <lineage>
        <taxon>Bacteria</taxon>
        <taxon>Pseudomonadati</taxon>
        <taxon>Bacteroidota</taxon>
        <taxon>Flavobacteriia</taxon>
        <taxon>Flavobacteriales</taxon>
        <taxon>Flavobacteriaceae</taxon>
        <taxon>Mesonia</taxon>
    </lineage>
</organism>
<dbReference type="PIRSF" id="PIRSF010372">
    <property type="entry name" value="PaiB"/>
    <property type="match status" value="1"/>
</dbReference>
<comment type="caution">
    <text evidence="1">The sequence shown here is derived from an EMBL/GenBank/DDBJ whole genome shotgun (WGS) entry which is preliminary data.</text>
</comment>
<dbReference type="Proteomes" id="UP000249542">
    <property type="component" value="Unassembled WGS sequence"/>
</dbReference>
<dbReference type="InterPro" id="IPR007396">
    <property type="entry name" value="TR_PAI2-type"/>
</dbReference>
<dbReference type="SUPFAM" id="SSF50475">
    <property type="entry name" value="FMN-binding split barrel"/>
    <property type="match status" value="1"/>
</dbReference>
<reference evidence="1 2" key="1">
    <citation type="submission" date="2018-06" db="EMBL/GenBank/DDBJ databases">
        <title>Genomic Encyclopedia of Archaeal and Bacterial Type Strains, Phase II (KMG-II): from individual species to whole genera.</title>
        <authorList>
            <person name="Goeker M."/>
        </authorList>
    </citation>
    <scope>NUCLEOTIDE SEQUENCE [LARGE SCALE GENOMIC DNA]</scope>
    <source>
        <strain evidence="1 2">DSM 15361</strain>
    </source>
</reference>
<sequence length="203" mass="23756">MYQPKHYKKDDIQFAHQLIKENPFGEFVLMGDHLLATHIPILIDSFSTKFRLYSHIANHNPQYEYLKEGTEALLIFKGADAYISSSWYREKDISTWDYSAVHINCKIKLQTEKELRESLKNLVHHFEKKQDSPLEYDEIPNHIIESHISQITGFWCEPQSVKGIGKWHQKSDKKDIENIIGKLQKDACPHTSLIKNLKDEHGL</sequence>
<dbReference type="RefSeq" id="WP_111541110.1">
    <property type="nucleotide sequence ID" value="NZ_QKYV01000004.1"/>
</dbReference>
<dbReference type="Gene3D" id="2.30.110.10">
    <property type="entry name" value="Electron Transport, Fmn-binding Protein, Chain A"/>
    <property type="match status" value="1"/>
</dbReference>